<gene>
    <name evidence="1" type="ordered locus">pRL70160</name>
</gene>
<proteinExistence type="predicted"/>
<dbReference type="EnsemblBacteria" id="CAK11687">
    <property type="protein sequence ID" value="CAK11687"/>
    <property type="gene ID" value="pRL70160"/>
</dbReference>
<dbReference type="AlphaFoldDB" id="Q1M9N1"/>
<dbReference type="HOGENOM" id="CLU_1433415_0_0_5"/>
<protein>
    <recommendedName>
        <fullName evidence="3">Transposase</fullName>
    </recommendedName>
</protein>
<keyword evidence="1" id="KW-0614">Plasmid</keyword>
<dbReference type="Proteomes" id="UP000006575">
    <property type="component" value="Plasmid pRL7"/>
</dbReference>
<accession>Q1M9N1</accession>
<name>Q1M9N1_RHIJ3</name>
<dbReference type="KEGG" id="rle:pRL70160"/>
<evidence type="ECO:0000313" key="2">
    <source>
        <dbReference type="Proteomes" id="UP000006575"/>
    </source>
</evidence>
<geneLocation type="plasmid" evidence="1 2">
    <name>pRL7</name>
</geneLocation>
<evidence type="ECO:0000313" key="1">
    <source>
        <dbReference type="EMBL" id="CAK11687.1"/>
    </source>
</evidence>
<organism evidence="1 2">
    <name type="scientific">Rhizobium johnstonii (strain DSM 114642 / LMG 32736 / 3841)</name>
    <name type="common">Rhizobium leguminosarum bv. viciae</name>
    <dbReference type="NCBI Taxonomy" id="216596"/>
    <lineage>
        <taxon>Bacteria</taxon>
        <taxon>Pseudomonadati</taxon>
        <taxon>Pseudomonadota</taxon>
        <taxon>Alphaproteobacteria</taxon>
        <taxon>Hyphomicrobiales</taxon>
        <taxon>Rhizobiaceae</taxon>
        <taxon>Rhizobium/Agrobacterium group</taxon>
        <taxon>Rhizobium</taxon>
        <taxon>Rhizobium johnstonii</taxon>
    </lineage>
</organism>
<reference evidence="1 2" key="1">
    <citation type="journal article" date="2006" name="Genome Biol.">
        <title>The genome of Rhizobium leguminosarum has recognizable core and accessory components.</title>
        <authorList>
            <person name="Young J.W."/>
            <person name="Crossman L.C."/>
            <person name="Johnston A.W.B."/>
            <person name="Thomson N.R."/>
            <person name="Ghazoui Z.F."/>
            <person name="Hull K.H."/>
            <person name="Wexler M."/>
            <person name="Curson A.R.J."/>
            <person name="Todd J.D."/>
            <person name="Poole P.S."/>
            <person name="Mauchline T.H."/>
            <person name="East A.K."/>
            <person name="Quail M.A."/>
            <person name="Churcher C."/>
            <person name="Arrowsmith C."/>
            <person name="Cherevach A."/>
            <person name="Chillingworth T."/>
            <person name="Clarke K."/>
            <person name="Cronin A."/>
            <person name="Davis P."/>
            <person name="Fraser A."/>
            <person name="Hance Z."/>
            <person name="Hauser H."/>
            <person name="Jagels K."/>
            <person name="Moule S."/>
            <person name="Mungall K."/>
            <person name="Norbertczak H."/>
            <person name="Rabbinowitsch E."/>
            <person name="Sanders M."/>
            <person name="Simmonds M."/>
            <person name="Whitehead S."/>
            <person name="Parkhill J."/>
        </authorList>
    </citation>
    <scope>NUCLEOTIDE SEQUENCE [LARGE SCALE GENOMIC DNA]</scope>
    <source>
        <strain evidence="2">DSM 114642 / LMG 32736 / 3841</strain>
    </source>
</reference>
<evidence type="ECO:0008006" key="3">
    <source>
        <dbReference type="Google" id="ProtNLM"/>
    </source>
</evidence>
<keyword evidence="2" id="KW-1185">Reference proteome</keyword>
<sequence length="189" mass="20122">MSGRLIAGWFDRVGARGNDDDGSRTVVGDRVVGGFPVIGAAVNCPIRPSIWLSNGSTCDGQRAPSPSKAAPILIILRPDAAASRTPGPASRRSRWQGSVTARRYGLSRSLLTRWRREYRSGLLSVSVSTSFVPLAISPPPPASSEMTAPLRSEDNKTIEIGLPNGRRLTIPASLDPTILARLLPVLDAS</sequence>
<dbReference type="EMBL" id="AM236081">
    <property type="protein sequence ID" value="CAK11687.1"/>
    <property type="molecule type" value="Genomic_DNA"/>
</dbReference>